<dbReference type="Pfam" id="PF24568">
    <property type="entry name" value="CC_PcsB"/>
    <property type="match status" value="1"/>
</dbReference>
<dbReference type="Gene3D" id="6.10.250.3150">
    <property type="match status" value="1"/>
</dbReference>
<dbReference type="GO" id="GO:0006508">
    <property type="term" value="P:proteolysis"/>
    <property type="evidence" value="ECO:0007669"/>
    <property type="project" value="UniProtKB-KW"/>
</dbReference>
<evidence type="ECO:0000256" key="3">
    <source>
        <dbReference type="ARBA" id="ARBA00022729"/>
    </source>
</evidence>
<dbReference type="SUPFAM" id="SSF54001">
    <property type="entry name" value="Cysteine proteinases"/>
    <property type="match status" value="1"/>
</dbReference>
<feature type="compositionally biased region" description="Polar residues" evidence="7">
    <location>
        <begin position="251"/>
        <end position="264"/>
    </location>
</feature>
<evidence type="ECO:0000256" key="2">
    <source>
        <dbReference type="ARBA" id="ARBA00022670"/>
    </source>
</evidence>
<feature type="coiled-coil region" evidence="6">
    <location>
        <begin position="45"/>
        <end position="121"/>
    </location>
</feature>
<keyword evidence="2" id="KW-0645">Protease</keyword>
<dbReference type="PANTHER" id="PTHR47053:SF1">
    <property type="entry name" value="MUREIN DD-ENDOPEPTIDASE MEPH-RELATED"/>
    <property type="match status" value="1"/>
</dbReference>
<dbReference type="Proteomes" id="UP000256488">
    <property type="component" value="Unassembled WGS sequence"/>
</dbReference>
<feature type="compositionally biased region" description="Low complexity" evidence="7">
    <location>
        <begin position="295"/>
        <end position="309"/>
    </location>
</feature>
<dbReference type="InterPro" id="IPR000064">
    <property type="entry name" value="NLP_P60_dom"/>
</dbReference>
<dbReference type="Pfam" id="PF00877">
    <property type="entry name" value="NLPC_P60"/>
    <property type="match status" value="1"/>
</dbReference>
<evidence type="ECO:0000256" key="4">
    <source>
        <dbReference type="ARBA" id="ARBA00022801"/>
    </source>
</evidence>
<sequence>MLKKSIVTVATVTVVGFSSAFFHTQVQAETLGNLKDKQTEIKSDREAIKADLSKAEAKIADVLVELEELNQQITQFDDAMKENKAQIEKVQADIAKKEQEVDKLEKEIATLEDAIEKRFNKLKERAVSYQKSGGDVNYLEVIFGSKDFGEFINRVSAVNKITNSDANLIEEQEKDKKEVNEKKDKVVNSLEEMEALQVELTGIQETIKQQKEENEKKEAKLKDKKADLEGLKEDLEIKDSNLADLQAEVRQSMQVERQPEATTRSNASSSNASSSNASNGGELQTLSSKSETKSKSSSAAPKMSAGSGSVSTIVNSGRQHLGVPYVWGGKGPSGFDCSGFVSWAFAQGGYSIPSSTSALVNVGQKISYSEIQPGDLVFFDTYKKNGHVAIYMGGGNFIGAQSTPGVSIESMSNSYWSNAFKGHVRRVL</sequence>
<feature type="compositionally biased region" description="Low complexity" evidence="7">
    <location>
        <begin position="265"/>
        <end position="279"/>
    </location>
</feature>
<keyword evidence="3" id="KW-0732">Signal</keyword>
<dbReference type="InterPro" id="IPR038765">
    <property type="entry name" value="Papain-like_cys_pep_sf"/>
</dbReference>
<protein>
    <submittedName>
        <fullName evidence="9">Peptidase</fullName>
    </submittedName>
</protein>
<dbReference type="InterPro" id="IPR057309">
    <property type="entry name" value="PcsB_CC"/>
</dbReference>
<dbReference type="EMBL" id="NFZX01000012">
    <property type="protein sequence ID" value="RFA35545.1"/>
    <property type="molecule type" value="Genomic_DNA"/>
</dbReference>
<dbReference type="PANTHER" id="PTHR47053">
    <property type="entry name" value="MUREIN DD-ENDOPEPTIDASE MEPH-RELATED"/>
    <property type="match status" value="1"/>
</dbReference>
<keyword evidence="4" id="KW-0378">Hydrolase</keyword>
<accession>A0A3E0WU80</accession>
<feature type="coiled-coil region" evidence="6">
    <location>
        <begin position="169"/>
        <end position="248"/>
    </location>
</feature>
<keyword evidence="6" id="KW-0175">Coiled coil</keyword>
<reference evidence="9 10" key="1">
    <citation type="submission" date="2017-05" db="EMBL/GenBank/DDBJ databases">
        <title>Virgibacillus sp. AK90 isolated from a saltern of Kakinada, India.</title>
        <authorList>
            <person name="Gupta V."/>
            <person name="Sidhu C."/>
            <person name="Korpole S."/>
            <person name="Pinnaka A.K."/>
        </authorList>
    </citation>
    <scope>NUCLEOTIDE SEQUENCE [LARGE SCALE GENOMIC DNA]</scope>
    <source>
        <strain evidence="9 10">AK90</strain>
    </source>
</reference>
<gene>
    <name evidence="9" type="ORF">CAI16_07850</name>
</gene>
<keyword evidence="5" id="KW-0788">Thiol protease</keyword>
<evidence type="ECO:0000259" key="8">
    <source>
        <dbReference type="PROSITE" id="PS51935"/>
    </source>
</evidence>
<comment type="caution">
    <text evidence="9">The sequence shown here is derived from an EMBL/GenBank/DDBJ whole genome shotgun (WGS) entry which is preliminary data.</text>
</comment>
<feature type="region of interest" description="Disordered" evidence="7">
    <location>
        <begin position="251"/>
        <end position="311"/>
    </location>
</feature>
<feature type="domain" description="NlpC/P60" evidence="8">
    <location>
        <begin position="307"/>
        <end position="427"/>
    </location>
</feature>
<comment type="similarity">
    <text evidence="1">Belongs to the peptidase C40 family.</text>
</comment>
<evidence type="ECO:0000256" key="6">
    <source>
        <dbReference type="SAM" id="Coils"/>
    </source>
</evidence>
<proteinExistence type="inferred from homology"/>
<dbReference type="PROSITE" id="PS51935">
    <property type="entry name" value="NLPC_P60"/>
    <property type="match status" value="1"/>
</dbReference>
<dbReference type="InterPro" id="IPR051202">
    <property type="entry name" value="Peptidase_C40"/>
</dbReference>
<evidence type="ECO:0000256" key="1">
    <source>
        <dbReference type="ARBA" id="ARBA00007074"/>
    </source>
</evidence>
<evidence type="ECO:0000313" key="9">
    <source>
        <dbReference type="EMBL" id="RFA35545.1"/>
    </source>
</evidence>
<dbReference type="AlphaFoldDB" id="A0A3E0WU80"/>
<dbReference type="GO" id="GO:0008234">
    <property type="term" value="F:cysteine-type peptidase activity"/>
    <property type="evidence" value="ECO:0007669"/>
    <property type="project" value="UniProtKB-KW"/>
</dbReference>
<dbReference type="Gene3D" id="3.90.1720.10">
    <property type="entry name" value="endopeptidase domain like (from Nostoc punctiforme)"/>
    <property type="match status" value="1"/>
</dbReference>
<organism evidence="9 10">
    <name type="scientific">Virgibacillus dokdonensis</name>
    <dbReference type="NCBI Taxonomy" id="302167"/>
    <lineage>
        <taxon>Bacteria</taxon>
        <taxon>Bacillati</taxon>
        <taxon>Bacillota</taxon>
        <taxon>Bacilli</taxon>
        <taxon>Bacillales</taxon>
        <taxon>Bacillaceae</taxon>
        <taxon>Virgibacillus</taxon>
    </lineage>
</organism>
<evidence type="ECO:0000313" key="10">
    <source>
        <dbReference type="Proteomes" id="UP000256488"/>
    </source>
</evidence>
<evidence type="ECO:0000256" key="7">
    <source>
        <dbReference type="SAM" id="MobiDB-lite"/>
    </source>
</evidence>
<name>A0A3E0WU80_9BACI</name>
<evidence type="ECO:0000256" key="5">
    <source>
        <dbReference type="ARBA" id="ARBA00022807"/>
    </source>
</evidence>